<dbReference type="Gene3D" id="1.20.1260.10">
    <property type="match status" value="1"/>
</dbReference>
<keyword evidence="5" id="KW-1185">Reference proteome</keyword>
<dbReference type="PANTHER" id="PTHR42932:SF2">
    <property type="entry name" value="DNA PROTECTION DURING STARVATION PROTEIN 1"/>
    <property type="match status" value="1"/>
</dbReference>
<dbReference type="PANTHER" id="PTHR42932">
    <property type="entry name" value="GENERAL STRESS PROTEIN 20U"/>
    <property type="match status" value="1"/>
</dbReference>
<dbReference type="InterPro" id="IPR012347">
    <property type="entry name" value="Ferritin-like"/>
</dbReference>
<dbReference type="InterPro" id="IPR009078">
    <property type="entry name" value="Ferritin-like_SF"/>
</dbReference>
<gene>
    <name evidence="4" type="ORF">IM660_11110</name>
</gene>
<evidence type="ECO:0000256" key="1">
    <source>
        <dbReference type="ARBA" id="ARBA00009497"/>
    </source>
</evidence>
<name>A0A7M1SNW2_9MICO</name>
<dbReference type="InterPro" id="IPR008331">
    <property type="entry name" value="Ferritin_DPS_dom"/>
</dbReference>
<dbReference type="KEGG" id="halt:IM660_11110"/>
<sequence>MSSERREGHHVSTHATRPKAPDVVIDRLQATLVDLIDLALQGKQAHWNLHGPHFRSIHLQLDEVIADLRGWSDEVAERLATLGTAPDGRAATVAESSHVPAVDAGQIGTDKVIRIFDDRLQRASERITSGLADLEVDLLSQDLLIGVATGLEKHAWMFRSAEG</sequence>
<dbReference type="GO" id="GO:0008199">
    <property type="term" value="F:ferric iron binding"/>
    <property type="evidence" value="ECO:0007669"/>
    <property type="project" value="InterPro"/>
</dbReference>
<dbReference type="PRINTS" id="PR01346">
    <property type="entry name" value="HELNAPAPROT"/>
</dbReference>
<evidence type="ECO:0000256" key="2">
    <source>
        <dbReference type="RuleBase" id="RU003875"/>
    </source>
</evidence>
<dbReference type="Proteomes" id="UP000593758">
    <property type="component" value="Chromosome"/>
</dbReference>
<accession>A0A7M1SNW2</accession>
<evidence type="ECO:0000259" key="3">
    <source>
        <dbReference type="Pfam" id="PF00210"/>
    </source>
</evidence>
<reference evidence="4 5" key="1">
    <citation type="submission" date="2020-10" db="EMBL/GenBank/DDBJ databases">
        <title>Haloactinobacterium sp. RN3S43, a bacterium isolated from saline soil.</title>
        <authorList>
            <person name="Sun J.-Q."/>
        </authorList>
    </citation>
    <scope>NUCLEOTIDE SEQUENCE [LARGE SCALE GENOMIC DNA]</scope>
    <source>
        <strain evidence="4 5">RN3S43</strain>
    </source>
</reference>
<dbReference type="InterPro" id="IPR002177">
    <property type="entry name" value="DPS_DNA-bd"/>
</dbReference>
<dbReference type="AlphaFoldDB" id="A0A7M1SNW2"/>
<dbReference type="EMBL" id="CP063169">
    <property type="protein sequence ID" value="QOR69260.1"/>
    <property type="molecule type" value="Genomic_DNA"/>
</dbReference>
<evidence type="ECO:0000313" key="4">
    <source>
        <dbReference type="EMBL" id="QOR69260.1"/>
    </source>
</evidence>
<dbReference type="CDD" id="cd01043">
    <property type="entry name" value="DPS"/>
    <property type="match status" value="1"/>
</dbReference>
<dbReference type="PIRSF" id="PIRSF005900">
    <property type="entry name" value="Dps"/>
    <property type="match status" value="1"/>
</dbReference>
<feature type="domain" description="Ferritin/DPS" evidence="3">
    <location>
        <begin position="25"/>
        <end position="160"/>
    </location>
</feature>
<evidence type="ECO:0000313" key="5">
    <source>
        <dbReference type="Proteomes" id="UP000593758"/>
    </source>
</evidence>
<proteinExistence type="inferred from homology"/>
<dbReference type="SUPFAM" id="SSF47240">
    <property type="entry name" value="Ferritin-like"/>
    <property type="match status" value="1"/>
</dbReference>
<dbReference type="Pfam" id="PF00210">
    <property type="entry name" value="Ferritin"/>
    <property type="match status" value="1"/>
</dbReference>
<organism evidence="4 5">
    <name type="scientific">Ruania alkalisoli</name>
    <dbReference type="NCBI Taxonomy" id="2779775"/>
    <lineage>
        <taxon>Bacteria</taxon>
        <taxon>Bacillati</taxon>
        <taxon>Actinomycetota</taxon>
        <taxon>Actinomycetes</taxon>
        <taxon>Micrococcales</taxon>
        <taxon>Ruaniaceae</taxon>
        <taxon>Ruania</taxon>
    </lineage>
</organism>
<protein>
    <submittedName>
        <fullName evidence="4">DNA starvation/stationary phase protection protein</fullName>
    </submittedName>
</protein>
<comment type="similarity">
    <text evidence="1 2">Belongs to the Dps family.</text>
</comment>